<keyword evidence="10" id="KW-1185">Reference proteome</keyword>
<evidence type="ECO:0000256" key="6">
    <source>
        <dbReference type="ARBA" id="ARBA00022918"/>
    </source>
</evidence>
<keyword evidence="4" id="KW-0255">Endonuclease</keyword>
<dbReference type="InterPro" id="IPR041373">
    <property type="entry name" value="RT_RNaseH"/>
</dbReference>
<sequence>MEAQEESLISPPLTDSANVRHSQQKPPFPSQGASQAKLGRPLLTHGTDDTCHDNDDLEAHWWRTFDLLSTCGAAGIVLNRDKFPFAQREVDFAGFRISEDRILPLPKYIDAIQSFPTPTSTTDIRSWFGLINQVANYAQLRDALKLVRPVLSPKDKFFWTPVLNRAFEESKEVIIKAICKGVEIFDVKRPACLCPDWSKEGIGYLLLQKHCNCESTLPDSCPEGWKITLAGSHFLNGAEQRYAAIEGEALAIAWGLEQTKYFTQGCQDLLVVTDHKPLTKIFGDRALDDISTQGSFV</sequence>
<feature type="domain" description="Reverse transcriptase RNase H-like" evidence="8">
    <location>
        <begin position="186"/>
        <end position="285"/>
    </location>
</feature>
<evidence type="ECO:0000259" key="8">
    <source>
        <dbReference type="Pfam" id="PF17917"/>
    </source>
</evidence>
<dbReference type="InterPro" id="IPR043128">
    <property type="entry name" value="Rev_trsase/Diguanyl_cyclase"/>
</dbReference>
<evidence type="ECO:0000313" key="10">
    <source>
        <dbReference type="Proteomes" id="UP001283361"/>
    </source>
</evidence>
<dbReference type="GO" id="GO:0003964">
    <property type="term" value="F:RNA-directed DNA polymerase activity"/>
    <property type="evidence" value="ECO:0007669"/>
    <property type="project" value="UniProtKB-KW"/>
</dbReference>
<protein>
    <recommendedName>
        <fullName evidence="8">Reverse transcriptase RNase H-like domain-containing protein</fullName>
    </recommendedName>
</protein>
<dbReference type="Gene3D" id="3.30.70.270">
    <property type="match status" value="1"/>
</dbReference>
<evidence type="ECO:0000256" key="3">
    <source>
        <dbReference type="ARBA" id="ARBA00022722"/>
    </source>
</evidence>
<keyword evidence="2" id="KW-0548">Nucleotidyltransferase</keyword>
<proteinExistence type="predicted"/>
<dbReference type="PANTHER" id="PTHR37984">
    <property type="entry name" value="PROTEIN CBG26694"/>
    <property type="match status" value="1"/>
</dbReference>
<dbReference type="EMBL" id="JAWDGP010001540">
    <property type="protein sequence ID" value="KAK3790485.1"/>
    <property type="molecule type" value="Genomic_DNA"/>
</dbReference>
<comment type="caution">
    <text evidence="9">The sequence shown here is derived from an EMBL/GenBank/DDBJ whole genome shotgun (WGS) entry which is preliminary data.</text>
</comment>
<dbReference type="Pfam" id="PF17917">
    <property type="entry name" value="RT_RNaseH"/>
    <property type="match status" value="1"/>
</dbReference>
<dbReference type="AlphaFoldDB" id="A0AAE1E1U8"/>
<organism evidence="9 10">
    <name type="scientific">Elysia crispata</name>
    <name type="common">lettuce slug</name>
    <dbReference type="NCBI Taxonomy" id="231223"/>
    <lineage>
        <taxon>Eukaryota</taxon>
        <taxon>Metazoa</taxon>
        <taxon>Spiralia</taxon>
        <taxon>Lophotrochozoa</taxon>
        <taxon>Mollusca</taxon>
        <taxon>Gastropoda</taxon>
        <taxon>Heterobranchia</taxon>
        <taxon>Euthyneura</taxon>
        <taxon>Panpulmonata</taxon>
        <taxon>Sacoglossa</taxon>
        <taxon>Placobranchoidea</taxon>
        <taxon>Plakobranchidae</taxon>
        <taxon>Elysia</taxon>
    </lineage>
</organism>
<feature type="region of interest" description="Disordered" evidence="7">
    <location>
        <begin position="1"/>
        <end position="36"/>
    </location>
</feature>
<evidence type="ECO:0000313" key="9">
    <source>
        <dbReference type="EMBL" id="KAK3790485.1"/>
    </source>
</evidence>
<dbReference type="GO" id="GO:0004519">
    <property type="term" value="F:endonuclease activity"/>
    <property type="evidence" value="ECO:0007669"/>
    <property type="project" value="UniProtKB-KW"/>
</dbReference>
<evidence type="ECO:0000256" key="5">
    <source>
        <dbReference type="ARBA" id="ARBA00022801"/>
    </source>
</evidence>
<evidence type="ECO:0000256" key="2">
    <source>
        <dbReference type="ARBA" id="ARBA00022695"/>
    </source>
</evidence>
<evidence type="ECO:0000256" key="1">
    <source>
        <dbReference type="ARBA" id="ARBA00022679"/>
    </source>
</evidence>
<keyword evidence="1" id="KW-0808">Transferase</keyword>
<name>A0AAE1E1U8_9GAST</name>
<dbReference type="PANTHER" id="PTHR37984:SF5">
    <property type="entry name" value="PROTEIN NYNRIN-LIKE"/>
    <property type="match status" value="1"/>
</dbReference>
<evidence type="ECO:0000256" key="4">
    <source>
        <dbReference type="ARBA" id="ARBA00022759"/>
    </source>
</evidence>
<dbReference type="Proteomes" id="UP001283361">
    <property type="component" value="Unassembled WGS sequence"/>
</dbReference>
<keyword evidence="6" id="KW-0695">RNA-directed DNA polymerase</keyword>
<gene>
    <name evidence="9" type="ORF">RRG08_015954</name>
</gene>
<reference evidence="9" key="1">
    <citation type="journal article" date="2023" name="G3 (Bethesda)">
        <title>A reference genome for the long-term kleptoplast-retaining sea slug Elysia crispata morphotype clarki.</title>
        <authorList>
            <person name="Eastman K.E."/>
            <person name="Pendleton A.L."/>
            <person name="Shaikh M.A."/>
            <person name="Suttiyut T."/>
            <person name="Ogas R."/>
            <person name="Tomko P."/>
            <person name="Gavelis G."/>
            <person name="Widhalm J.R."/>
            <person name="Wisecaver J.H."/>
        </authorList>
    </citation>
    <scope>NUCLEOTIDE SEQUENCE</scope>
    <source>
        <strain evidence="9">ECLA1</strain>
    </source>
</reference>
<evidence type="ECO:0000256" key="7">
    <source>
        <dbReference type="SAM" id="MobiDB-lite"/>
    </source>
</evidence>
<dbReference type="InterPro" id="IPR043502">
    <property type="entry name" value="DNA/RNA_pol_sf"/>
</dbReference>
<accession>A0AAE1E1U8</accession>
<keyword evidence="5" id="KW-0378">Hydrolase</keyword>
<dbReference type="SUPFAM" id="SSF56672">
    <property type="entry name" value="DNA/RNA polymerases"/>
    <property type="match status" value="1"/>
</dbReference>
<dbReference type="InterPro" id="IPR050951">
    <property type="entry name" value="Retrovirus_Pol_polyprotein"/>
</dbReference>
<keyword evidence="3" id="KW-0540">Nuclease</keyword>
<dbReference type="GO" id="GO:0016787">
    <property type="term" value="F:hydrolase activity"/>
    <property type="evidence" value="ECO:0007669"/>
    <property type="project" value="UniProtKB-KW"/>
</dbReference>
<feature type="compositionally biased region" description="Polar residues" evidence="7">
    <location>
        <begin position="13"/>
        <end position="25"/>
    </location>
</feature>